<evidence type="ECO:0000313" key="1">
    <source>
        <dbReference type="Proteomes" id="UP000504632"/>
    </source>
</evidence>
<gene>
    <name evidence="2" type="primary">LOC115806843</name>
</gene>
<dbReference type="RefSeq" id="XP_030623564.1">
    <property type="nucleotide sequence ID" value="XM_030767704.1"/>
</dbReference>
<dbReference type="InterPro" id="IPR052090">
    <property type="entry name" value="Cytolytic_pore-forming_toxin"/>
</dbReference>
<sequence length="287" mass="32039">MVEEAVMEAAALGRPFQLGTLYDCRNDKIIPEFRVTTSDTIDDKISALKVDGSLKVSLLAGLVNVDGAAKYFRDTKKSNKQARLTLQYCSTTRYEELTMDHMALDKISHPNVFESDTATHVVTAVLYGADAYFVFDREVSSNESKEKIEGELSLTLSKLKFLNVSGEASLNMGDSEIETAEKFTCTFHGDFKLAANPSSFKEAMHVYTNLPNMLGENGEHAVPLRVWLYPLVKLDSRAARLQRDISTHLITDTVKTVEALSMAEIECNDLLREKSSQMPFCQNCRIT</sequence>
<dbReference type="InParanoid" id="A0A6J2UU30"/>
<dbReference type="PANTHER" id="PTHR31594:SF15">
    <property type="entry name" value="VERRUCOTOXIN SUBUNIT BETA ISOFORM X1-RELATED"/>
    <property type="match status" value="1"/>
</dbReference>
<accession>A0A6J2UU30</accession>
<dbReference type="AlphaFoldDB" id="A0A6J2UU30"/>
<name>A0A6J2UU30_CHACN</name>
<reference evidence="2" key="1">
    <citation type="submission" date="2025-08" db="UniProtKB">
        <authorList>
            <consortium name="RefSeq"/>
        </authorList>
    </citation>
    <scope>IDENTIFICATION</scope>
</reference>
<proteinExistence type="predicted"/>
<evidence type="ECO:0000313" key="2">
    <source>
        <dbReference type="RefSeq" id="XP_030623564.1"/>
    </source>
</evidence>
<organism evidence="1 2">
    <name type="scientific">Chanos chanos</name>
    <name type="common">Milkfish</name>
    <name type="synonym">Mugil chanos</name>
    <dbReference type="NCBI Taxonomy" id="29144"/>
    <lineage>
        <taxon>Eukaryota</taxon>
        <taxon>Metazoa</taxon>
        <taxon>Chordata</taxon>
        <taxon>Craniata</taxon>
        <taxon>Vertebrata</taxon>
        <taxon>Euteleostomi</taxon>
        <taxon>Actinopterygii</taxon>
        <taxon>Neopterygii</taxon>
        <taxon>Teleostei</taxon>
        <taxon>Ostariophysi</taxon>
        <taxon>Gonorynchiformes</taxon>
        <taxon>Chanidae</taxon>
        <taxon>Chanos</taxon>
    </lineage>
</organism>
<dbReference type="GeneID" id="115806843"/>
<keyword evidence="1" id="KW-1185">Reference proteome</keyword>
<dbReference type="OrthoDB" id="8954335at2759"/>
<protein>
    <submittedName>
        <fullName evidence="2">Verrucotoxin subunit beta-like</fullName>
    </submittedName>
</protein>
<dbReference type="Proteomes" id="UP000504632">
    <property type="component" value="Chromosome 3"/>
</dbReference>
<dbReference type="PANTHER" id="PTHR31594">
    <property type="entry name" value="AIG1-TYPE G DOMAIN-CONTAINING PROTEIN"/>
    <property type="match status" value="1"/>
</dbReference>